<protein>
    <submittedName>
        <fullName evidence="3">Uncharacterized protein</fullName>
    </submittedName>
</protein>
<dbReference type="SUPFAM" id="SSF52540">
    <property type="entry name" value="P-loop containing nucleoside triphosphate hydrolases"/>
    <property type="match status" value="1"/>
</dbReference>
<keyword evidence="2" id="KW-1133">Transmembrane helix</keyword>
<feature type="compositionally biased region" description="Acidic residues" evidence="1">
    <location>
        <begin position="500"/>
        <end position="512"/>
    </location>
</feature>
<feature type="transmembrane region" description="Helical" evidence="2">
    <location>
        <begin position="407"/>
        <end position="431"/>
    </location>
</feature>
<feature type="compositionally biased region" description="Basic and acidic residues" evidence="1">
    <location>
        <begin position="483"/>
        <end position="498"/>
    </location>
</feature>
<evidence type="ECO:0000256" key="2">
    <source>
        <dbReference type="SAM" id="Phobius"/>
    </source>
</evidence>
<dbReference type="Gene3D" id="3.40.50.300">
    <property type="entry name" value="P-loop containing nucleotide triphosphate hydrolases"/>
    <property type="match status" value="1"/>
</dbReference>
<keyword evidence="4" id="KW-1185">Reference proteome</keyword>
<feature type="transmembrane region" description="Helical" evidence="2">
    <location>
        <begin position="317"/>
        <end position="341"/>
    </location>
</feature>
<name>A0A9N8HTT1_9STRA</name>
<dbReference type="OrthoDB" id="38405at2759"/>
<keyword evidence="2" id="KW-0472">Membrane</keyword>
<reference evidence="3" key="1">
    <citation type="submission" date="2020-06" db="EMBL/GenBank/DDBJ databases">
        <authorList>
            <consortium name="Plant Systems Biology data submission"/>
        </authorList>
    </citation>
    <scope>NUCLEOTIDE SEQUENCE</scope>
    <source>
        <strain evidence="3">D6</strain>
    </source>
</reference>
<dbReference type="Proteomes" id="UP001153069">
    <property type="component" value="Unassembled WGS sequence"/>
</dbReference>
<dbReference type="AlphaFoldDB" id="A0A9N8HTT1"/>
<feature type="transmembrane region" description="Helical" evidence="2">
    <location>
        <begin position="206"/>
        <end position="231"/>
    </location>
</feature>
<keyword evidence="2" id="KW-0812">Transmembrane</keyword>
<dbReference type="EMBL" id="CAICTM010001703">
    <property type="protein sequence ID" value="CAB9525641.1"/>
    <property type="molecule type" value="Genomic_DNA"/>
</dbReference>
<evidence type="ECO:0000313" key="3">
    <source>
        <dbReference type="EMBL" id="CAB9525641.1"/>
    </source>
</evidence>
<organism evidence="3 4">
    <name type="scientific">Seminavis robusta</name>
    <dbReference type="NCBI Taxonomy" id="568900"/>
    <lineage>
        <taxon>Eukaryota</taxon>
        <taxon>Sar</taxon>
        <taxon>Stramenopiles</taxon>
        <taxon>Ochrophyta</taxon>
        <taxon>Bacillariophyta</taxon>
        <taxon>Bacillariophyceae</taxon>
        <taxon>Bacillariophycidae</taxon>
        <taxon>Naviculales</taxon>
        <taxon>Naviculaceae</taxon>
        <taxon>Seminavis</taxon>
    </lineage>
</organism>
<evidence type="ECO:0000313" key="4">
    <source>
        <dbReference type="Proteomes" id="UP001153069"/>
    </source>
</evidence>
<feature type="region of interest" description="Disordered" evidence="1">
    <location>
        <begin position="474"/>
        <end position="512"/>
    </location>
</feature>
<feature type="transmembrane region" description="Helical" evidence="2">
    <location>
        <begin position="284"/>
        <end position="305"/>
    </location>
</feature>
<dbReference type="InterPro" id="IPR027417">
    <property type="entry name" value="P-loop_NTPase"/>
</dbReference>
<comment type="caution">
    <text evidence="3">The sequence shown here is derived from an EMBL/GenBank/DDBJ whole genome shotgun (WGS) entry which is preliminary data.</text>
</comment>
<sequence length="512" mass="56964">MPLTTVVGSSGSGKTTFLNDVHKSHKCTYIRQYHAVRPYVTVTKVPNFDPTRLPYWDIYVNEGTADKIKVGGTMAGEFTAGLSGGQRKLFLFELIYQRTLKQSKLLIVLDEPFAGVTDDFVPFIVGRLNLMAQRHNILLVTNDHVETLTNMANNVITVSAVDRKVVKINDHKTVDREKAIAALSVGDEYVYESSSADLKFFIDVELVNNGGVIGVVGFAAFSFVLFLLSFWDSADESAALVLIAGGIISYFAINPYLLSLVDWRNFMTEEAEALLHSSKSMNKLLKTSLTMFLIFMIAVAEYGFVNAVIGGLDDVNFLIAILFDSGSMTFPFLCFGLYTSLPHQAVETLSSMPFLFMIFFSTTFSPGSGVPGLKELRYLFSRFYFWCIVPGVKDLMEGCPADEGLNMLYLMLSGLLGVFLFLVVMGIVTVVRNARKAKLYEKRAALMDDDEFIELQVEMYGEKQLRRLQHLDSSNSLAQSVPAEDRKSFETTKTKSEDVSSSDDDIGLDIEV</sequence>
<proteinExistence type="predicted"/>
<gene>
    <name evidence="3" type="ORF">SEMRO_1705_G292430.1</name>
</gene>
<accession>A0A9N8HTT1</accession>
<feature type="transmembrane region" description="Helical" evidence="2">
    <location>
        <begin position="237"/>
        <end position="258"/>
    </location>
</feature>
<evidence type="ECO:0000256" key="1">
    <source>
        <dbReference type="SAM" id="MobiDB-lite"/>
    </source>
</evidence>
<feature type="transmembrane region" description="Helical" evidence="2">
    <location>
        <begin position="353"/>
        <end position="373"/>
    </location>
</feature>